<evidence type="ECO:0000313" key="2">
    <source>
        <dbReference type="Proteomes" id="UP000273154"/>
    </source>
</evidence>
<protein>
    <submittedName>
        <fullName evidence="1">Aldose 1-epimerase</fullName>
    </submittedName>
</protein>
<dbReference type="Proteomes" id="UP000273154">
    <property type="component" value="Chromosome"/>
</dbReference>
<dbReference type="AlphaFoldDB" id="A0A3G9JX96"/>
<dbReference type="InterPro" id="IPR014718">
    <property type="entry name" value="GH-type_carb-bd"/>
</dbReference>
<keyword evidence="2" id="KW-1185">Reference proteome</keyword>
<dbReference type="InterPro" id="IPR037481">
    <property type="entry name" value="LacX"/>
</dbReference>
<dbReference type="GeneID" id="88848823"/>
<reference evidence="2" key="1">
    <citation type="submission" date="2018-11" db="EMBL/GenBank/DDBJ databases">
        <title>Comparative genomics of Parolsenella catena and Libanicoccus massiliensis: Reclassification of Libanicoccus massiliensis as Parolsenella massiliensis comb. nov.</title>
        <authorList>
            <person name="Sakamoto M."/>
            <person name="Ikeyama N."/>
            <person name="Murakami T."/>
            <person name="Mori H."/>
            <person name="Yuki M."/>
            <person name="Ohkuma M."/>
        </authorList>
    </citation>
    <scope>NUCLEOTIDE SEQUENCE [LARGE SCALE GENOMIC DNA]</scope>
    <source>
        <strain evidence="2">JCM 31932</strain>
    </source>
</reference>
<name>A0A3G9JX96_9ACTN</name>
<dbReference type="EMBL" id="AP019367">
    <property type="protein sequence ID" value="BBH50107.1"/>
    <property type="molecule type" value="Genomic_DNA"/>
</dbReference>
<dbReference type="Pfam" id="PF01263">
    <property type="entry name" value="Aldose_epim"/>
    <property type="match status" value="1"/>
</dbReference>
<gene>
    <name evidence="1" type="primary">galM_2</name>
    <name evidence="1" type="ORF">Pcatena_06940</name>
</gene>
<dbReference type="GO" id="GO:0005975">
    <property type="term" value="P:carbohydrate metabolic process"/>
    <property type="evidence" value="ECO:0007669"/>
    <property type="project" value="InterPro"/>
</dbReference>
<dbReference type="GO" id="GO:0016853">
    <property type="term" value="F:isomerase activity"/>
    <property type="evidence" value="ECO:0007669"/>
    <property type="project" value="InterPro"/>
</dbReference>
<accession>A0A3G9JX96</accession>
<sequence>MADITTITQGGLEASVDARGAQLRSLRLGGVEYLWQADERWWPRSAPVLFPIVGKIRNGFATCSAGECHMGRHGIARNYDHELIEDTGSSLTYRFESTAETREAYPYDFRLEMTYAIEGDATLAQTFAVTNTGDVDLPFCLGGHPAFNVPLREGEAFEDYTLWFSRAWTGTSPTADDGIENYGRMRTMIDGTNRLPLTHDLFANDSFTLEGVPDSTISMVGPIGHGVRVDFEGFDHIGVWSAGPSAEGTPAPFVALEPWCGTATRTDEDDVLEHKQNVIVAAPGQTVRRTFSITLL</sequence>
<dbReference type="SUPFAM" id="SSF74650">
    <property type="entry name" value="Galactose mutarotase-like"/>
    <property type="match status" value="1"/>
</dbReference>
<evidence type="ECO:0000313" key="1">
    <source>
        <dbReference type="EMBL" id="BBH50107.1"/>
    </source>
</evidence>
<organism evidence="1 2">
    <name type="scientific">Parolsenella catena</name>
    <dbReference type="NCBI Taxonomy" id="2003188"/>
    <lineage>
        <taxon>Bacteria</taxon>
        <taxon>Bacillati</taxon>
        <taxon>Actinomycetota</taxon>
        <taxon>Coriobacteriia</taxon>
        <taxon>Coriobacteriales</taxon>
        <taxon>Atopobiaceae</taxon>
        <taxon>Parolsenella</taxon>
    </lineage>
</organism>
<dbReference type="CDD" id="cd09024">
    <property type="entry name" value="Aldose_epim_lacX"/>
    <property type="match status" value="1"/>
</dbReference>
<proteinExistence type="predicted"/>
<dbReference type="InterPro" id="IPR008183">
    <property type="entry name" value="Aldose_1/G6P_1-epimerase"/>
</dbReference>
<dbReference type="RefSeq" id="WP_126421665.1">
    <property type="nucleotide sequence ID" value="NZ_AP019367.1"/>
</dbReference>
<dbReference type="GO" id="GO:0030246">
    <property type="term" value="F:carbohydrate binding"/>
    <property type="evidence" value="ECO:0007669"/>
    <property type="project" value="InterPro"/>
</dbReference>
<dbReference type="KEGG" id="pcat:Pcatena_06940"/>
<dbReference type="InterPro" id="IPR011013">
    <property type="entry name" value="Gal_mutarotase_sf_dom"/>
</dbReference>
<dbReference type="Gene3D" id="2.70.98.10">
    <property type="match status" value="1"/>
</dbReference>
<dbReference type="OrthoDB" id="9795355at2"/>